<evidence type="ECO:0000313" key="1">
    <source>
        <dbReference type="EMBL" id="MBB5515862.1"/>
    </source>
</evidence>
<keyword evidence="2" id="KW-1185">Reference proteome</keyword>
<protein>
    <recommendedName>
        <fullName evidence="3">DUF2393 domain-containing protein</fullName>
    </recommendedName>
</protein>
<gene>
    <name evidence="1" type="ORF">FHS89_001882</name>
</gene>
<organism evidence="1 2">
    <name type="scientific">Rubricella aquisinus</name>
    <dbReference type="NCBI Taxonomy" id="2028108"/>
    <lineage>
        <taxon>Bacteria</taxon>
        <taxon>Pseudomonadati</taxon>
        <taxon>Pseudomonadota</taxon>
        <taxon>Alphaproteobacteria</taxon>
        <taxon>Rhodobacterales</taxon>
        <taxon>Paracoccaceae</taxon>
        <taxon>Rubricella</taxon>
    </lineage>
</organism>
<comment type="caution">
    <text evidence="1">The sequence shown here is derived from an EMBL/GenBank/DDBJ whole genome shotgun (WGS) entry which is preliminary data.</text>
</comment>
<dbReference type="Proteomes" id="UP000553766">
    <property type="component" value="Unassembled WGS sequence"/>
</dbReference>
<evidence type="ECO:0008006" key="3">
    <source>
        <dbReference type="Google" id="ProtNLM"/>
    </source>
</evidence>
<reference evidence="1 2" key="1">
    <citation type="submission" date="2020-08" db="EMBL/GenBank/DDBJ databases">
        <title>Genomic Encyclopedia of Type Strains, Phase IV (KMG-IV): sequencing the most valuable type-strain genomes for metagenomic binning, comparative biology and taxonomic classification.</title>
        <authorList>
            <person name="Goeker M."/>
        </authorList>
    </citation>
    <scope>NUCLEOTIDE SEQUENCE [LARGE SCALE GENOMIC DNA]</scope>
    <source>
        <strain evidence="1 2">DSM 103377</strain>
    </source>
</reference>
<accession>A0A840WQB5</accession>
<dbReference type="RefSeq" id="WP_184010933.1">
    <property type="nucleotide sequence ID" value="NZ_JACIJS010000005.1"/>
</dbReference>
<dbReference type="EMBL" id="JACIJS010000005">
    <property type="protein sequence ID" value="MBB5515862.1"/>
    <property type="molecule type" value="Genomic_DNA"/>
</dbReference>
<name>A0A840WQB5_9RHOB</name>
<proteinExistence type="predicted"/>
<dbReference type="AlphaFoldDB" id="A0A840WQB5"/>
<sequence>MHILLGLLALTIVLAAMVQRPRLRVPGAVFLGAVGIAAVVTFQINPRYDLPDLSADQIVLSDIVFEQDPRLTTVTGRVSNLSEEAILARFTLDTRLLDCPEATVSAACVVIGEDRTAVYPDVPPGQVRGFTATLRFVNLPPIAGVLVWDAQLAEVSARSPAQPR</sequence>
<evidence type="ECO:0000313" key="2">
    <source>
        <dbReference type="Proteomes" id="UP000553766"/>
    </source>
</evidence>